<evidence type="ECO:0000313" key="1">
    <source>
        <dbReference type="EMBL" id="MCW7553458.1"/>
    </source>
</evidence>
<name>A0ABT3MVS0_9GAMM</name>
<comment type="caution">
    <text evidence="1">The sequence shown here is derived from an EMBL/GenBank/DDBJ whole genome shotgun (WGS) entry which is preliminary data.</text>
</comment>
<dbReference type="EMBL" id="JAPFCC010000001">
    <property type="protein sequence ID" value="MCW7553458.1"/>
    <property type="molecule type" value="Genomic_DNA"/>
</dbReference>
<organism evidence="1 2">
    <name type="scientific">Endozoicomonas gorgoniicola</name>
    <dbReference type="NCBI Taxonomy" id="1234144"/>
    <lineage>
        <taxon>Bacteria</taxon>
        <taxon>Pseudomonadati</taxon>
        <taxon>Pseudomonadota</taxon>
        <taxon>Gammaproteobacteria</taxon>
        <taxon>Oceanospirillales</taxon>
        <taxon>Endozoicomonadaceae</taxon>
        <taxon>Endozoicomonas</taxon>
    </lineage>
</organism>
<evidence type="ECO:0000313" key="2">
    <source>
        <dbReference type="Proteomes" id="UP001209854"/>
    </source>
</evidence>
<accession>A0ABT3MVS0</accession>
<sequence>MIAPHHYFRPPLFQATDTVRAIYQVLSRDFAVSPVKSVGNADLKKKELKSGRLGKVRNIVFNHSETSGLD</sequence>
<keyword evidence="2" id="KW-1185">Reference proteome</keyword>
<proteinExistence type="predicted"/>
<dbReference type="Proteomes" id="UP001209854">
    <property type="component" value="Unassembled WGS sequence"/>
</dbReference>
<protein>
    <submittedName>
        <fullName evidence="1">Uncharacterized protein</fullName>
    </submittedName>
</protein>
<reference evidence="1 2" key="1">
    <citation type="submission" date="2022-10" db="EMBL/GenBank/DDBJ databases">
        <title>High-quality genome sequences of two octocoral-associated bacteria, Endozoicomonas euniceicola EF212 and Endozoicomonas gorgoniicola PS125.</title>
        <authorList>
            <person name="Chiou Y.-J."/>
            <person name="Chen Y.-H."/>
        </authorList>
    </citation>
    <scope>NUCLEOTIDE SEQUENCE [LARGE SCALE GENOMIC DNA]</scope>
    <source>
        <strain evidence="1 2">PS125</strain>
    </source>
</reference>
<gene>
    <name evidence="1" type="ORF">NX722_12590</name>
</gene>
<dbReference type="RefSeq" id="WP_262568284.1">
    <property type="nucleotide sequence ID" value="NZ_JAPFCC010000001.1"/>
</dbReference>